<comment type="similarity">
    <text evidence="12">Belongs to the cytochrome b561 family.</text>
</comment>
<dbReference type="PANTHER" id="PTHR30529">
    <property type="entry name" value="CYTOCHROME B561"/>
    <property type="match status" value="1"/>
</dbReference>
<keyword evidence="10" id="KW-0408">Iron</keyword>
<dbReference type="GO" id="GO:0005886">
    <property type="term" value="C:plasma membrane"/>
    <property type="evidence" value="ECO:0007669"/>
    <property type="project" value="UniProtKB-SubCell"/>
</dbReference>
<dbReference type="PANTHER" id="PTHR30529:SF1">
    <property type="entry name" value="CYTOCHROME B561 HOMOLOG 2"/>
    <property type="match status" value="1"/>
</dbReference>
<evidence type="ECO:0000256" key="12">
    <source>
        <dbReference type="ARBA" id="ARBA00037975"/>
    </source>
</evidence>
<keyword evidence="11 13" id="KW-0472">Membrane</keyword>
<feature type="domain" description="Cytochrome b561 bacterial/Ni-hydrogenase" evidence="14">
    <location>
        <begin position="16"/>
        <end position="181"/>
    </location>
</feature>
<dbReference type="EMBL" id="JABXXP010000069">
    <property type="protein sequence ID" value="NVN10735.1"/>
    <property type="molecule type" value="Genomic_DNA"/>
</dbReference>
<sequence length="186" mass="20823">MIDMTTSVPPAPVQAYDPLTRALHWATAGIVLLQFAMGETWSWLGAGWKGTARDIHTSIGFAFAVLLLFRLYWLFARWQRTTAGPADNRLAILVHLALYALLVAETMAGFEWRWSGTRPLFVFGAHLACIPCRLDKTGHHIVATLHDYGAWTIMALAFGHAAVALWRHYVRRDGILGRMLPATRRA</sequence>
<keyword evidence="4" id="KW-1003">Cell membrane</keyword>
<dbReference type="Proteomes" id="UP000534870">
    <property type="component" value="Unassembled WGS sequence"/>
</dbReference>
<keyword evidence="8" id="KW-0249">Electron transport</keyword>
<proteinExistence type="inferred from homology"/>
<dbReference type="Pfam" id="PF01292">
    <property type="entry name" value="Ni_hydr_CYTB"/>
    <property type="match status" value="1"/>
</dbReference>
<evidence type="ECO:0000256" key="10">
    <source>
        <dbReference type="ARBA" id="ARBA00023004"/>
    </source>
</evidence>
<evidence type="ECO:0000256" key="9">
    <source>
        <dbReference type="ARBA" id="ARBA00022989"/>
    </source>
</evidence>
<evidence type="ECO:0000256" key="3">
    <source>
        <dbReference type="ARBA" id="ARBA00022448"/>
    </source>
</evidence>
<gene>
    <name evidence="15" type="ORF">HUK84_06175</name>
</gene>
<dbReference type="Gene3D" id="1.20.950.20">
    <property type="entry name" value="Transmembrane di-heme cytochromes, Chain C"/>
    <property type="match status" value="1"/>
</dbReference>
<comment type="subcellular location">
    <subcellularLocation>
        <location evidence="2">Cell membrane</location>
        <topology evidence="2">Multi-pass membrane protein</topology>
    </subcellularLocation>
</comment>
<evidence type="ECO:0000259" key="14">
    <source>
        <dbReference type="Pfam" id="PF01292"/>
    </source>
</evidence>
<keyword evidence="6 13" id="KW-0812">Transmembrane</keyword>
<keyword evidence="9 13" id="KW-1133">Transmembrane helix</keyword>
<name>A0A7Y7M4E6_9PROT</name>
<evidence type="ECO:0000313" key="15">
    <source>
        <dbReference type="EMBL" id="NVN10735.1"/>
    </source>
</evidence>
<feature type="transmembrane region" description="Helical" evidence="13">
    <location>
        <begin position="55"/>
        <end position="78"/>
    </location>
</feature>
<comment type="caution">
    <text evidence="15">The sequence shown here is derived from an EMBL/GenBank/DDBJ whole genome shotgun (WGS) entry which is preliminary data.</text>
</comment>
<evidence type="ECO:0000256" key="8">
    <source>
        <dbReference type="ARBA" id="ARBA00022982"/>
    </source>
</evidence>
<evidence type="ECO:0000256" key="1">
    <source>
        <dbReference type="ARBA" id="ARBA00001970"/>
    </source>
</evidence>
<dbReference type="AlphaFoldDB" id="A0A7Y7M4E6"/>
<accession>A0A7Y7M4E6</accession>
<feature type="transmembrane region" description="Helical" evidence="13">
    <location>
        <begin position="22"/>
        <end position="43"/>
    </location>
</feature>
<dbReference type="RefSeq" id="WP_176639495.1">
    <property type="nucleotide sequence ID" value="NZ_JABXXP010000069.1"/>
</dbReference>
<dbReference type="GO" id="GO:0020037">
    <property type="term" value="F:heme binding"/>
    <property type="evidence" value="ECO:0007669"/>
    <property type="project" value="TreeGrafter"/>
</dbReference>
<evidence type="ECO:0000256" key="5">
    <source>
        <dbReference type="ARBA" id="ARBA00022617"/>
    </source>
</evidence>
<evidence type="ECO:0000256" key="6">
    <source>
        <dbReference type="ARBA" id="ARBA00022692"/>
    </source>
</evidence>
<dbReference type="InterPro" id="IPR011577">
    <property type="entry name" value="Cyt_b561_bac/Ni-Hgenase"/>
</dbReference>
<keyword evidence="7" id="KW-0479">Metal-binding</keyword>
<organism evidence="15 16">
    <name type="scientific">Nguyenibacter vanlangensis</name>
    <dbReference type="NCBI Taxonomy" id="1216886"/>
    <lineage>
        <taxon>Bacteria</taxon>
        <taxon>Pseudomonadati</taxon>
        <taxon>Pseudomonadota</taxon>
        <taxon>Alphaproteobacteria</taxon>
        <taxon>Acetobacterales</taxon>
        <taxon>Acetobacteraceae</taxon>
        <taxon>Nguyenibacter</taxon>
    </lineage>
</organism>
<dbReference type="InterPro" id="IPR016174">
    <property type="entry name" value="Di-haem_cyt_TM"/>
</dbReference>
<evidence type="ECO:0000256" key="4">
    <source>
        <dbReference type="ARBA" id="ARBA00022475"/>
    </source>
</evidence>
<reference evidence="15 16" key="1">
    <citation type="submission" date="2020-06" db="EMBL/GenBank/DDBJ databases">
        <title>Description of novel acetic acid bacteria.</title>
        <authorList>
            <person name="Sombolestani A."/>
        </authorList>
    </citation>
    <scope>NUCLEOTIDE SEQUENCE [LARGE SCALE GENOMIC DNA]</scope>
    <source>
        <strain evidence="15 16">LMG 31431</strain>
    </source>
</reference>
<evidence type="ECO:0000256" key="11">
    <source>
        <dbReference type="ARBA" id="ARBA00023136"/>
    </source>
</evidence>
<evidence type="ECO:0000256" key="2">
    <source>
        <dbReference type="ARBA" id="ARBA00004651"/>
    </source>
</evidence>
<comment type="cofactor">
    <cofactor evidence="1">
        <name>heme b</name>
        <dbReference type="ChEBI" id="CHEBI:60344"/>
    </cofactor>
</comment>
<keyword evidence="3" id="KW-0813">Transport</keyword>
<dbReference type="InterPro" id="IPR052168">
    <property type="entry name" value="Cytochrome_b561_oxidase"/>
</dbReference>
<feature type="transmembrane region" description="Helical" evidence="13">
    <location>
        <begin position="148"/>
        <end position="170"/>
    </location>
</feature>
<feature type="transmembrane region" description="Helical" evidence="13">
    <location>
        <begin position="90"/>
        <end position="110"/>
    </location>
</feature>
<dbReference type="GO" id="GO:0046872">
    <property type="term" value="F:metal ion binding"/>
    <property type="evidence" value="ECO:0007669"/>
    <property type="project" value="UniProtKB-KW"/>
</dbReference>
<evidence type="ECO:0000256" key="7">
    <source>
        <dbReference type="ARBA" id="ARBA00022723"/>
    </source>
</evidence>
<protein>
    <submittedName>
        <fullName evidence="15">Cytochrome b</fullName>
    </submittedName>
</protein>
<keyword evidence="5" id="KW-0349">Heme</keyword>
<evidence type="ECO:0000313" key="16">
    <source>
        <dbReference type="Proteomes" id="UP000534870"/>
    </source>
</evidence>
<dbReference type="SUPFAM" id="SSF81342">
    <property type="entry name" value="Transmembrane di-heme cytochromes"/>
    <property type="match status" value="1"/>
</dbReference>
<dbReference type="GO" id="GO:0009055">
    <property type="term" value="F:electron transfer activity"/>
    <property type="evidence" value="ECO:0007669"/>
    <property type="project" value="InterPro"/>
</dbReference>
<evidence type="ECO:0000256" key="13">
    <source>
        <dbReference type="SAM" id="Phobius"/>
    </source>
</evidence>
<dbReference type="GO" id="GO:0022904">
    <property type="term" value="P:respiratory electron transport chain"/>
    <property type="evidence" value="ECO:0007669"/>
    <property type="project" value="InterPro"/>
</dbReference>